<keyword evidence="8 10" id="KW-0573">Peptidoglycan synthesis</keyword>
<evidence type="ECO:0000256" key="2">
    <source>
        <dbReference type="ARBA" id="ARBA00004752"/>
    </source>
</evidence>
<evidence type="ECO:0000259" key="12">
    <source>
        <dbReference type="PROSITE" id="PS52029"/>
    </source>
</evidence>
<dbReference type="InterPro" id="IPR005490">
    <property type="entry name" value="LD_TPept_cat_dom"/>
</dbReference>
<protein>
    <recommendedName>
        <fullName evidence="12">L,D-TPase catalytic domain-containing protein</fullName>
    </recommendedName>
</protein>
<feature type="domain" description="L,D-TPase catalytic" evidence="12">
    <location>
        <begin position="136"/>
        <end position="254"/>
    </location>
</feature>
<evidence type="ECO:0000256" key="1">
    <source>
        <dbReference type="ARBA" id="ARBA00004613"/>
    </source>
</evidence>
<keyword evidence="3" id="KW-0964">Secreted</keyword>
<dbReference type="InterPro" id="IPR050979">
    <property type="entry name" value="LD-transpeptidase"/>
</dbReference>
<keyword evidence="9 10" id="KW-0961">Cell wall biogenesis/degradation</keyword>
<dbReference type="UniPathway" id="UPA00219"/>
<dbReference type="GO" id="GO:0018104">
    <property type="term" value="P:peptidoglycan-protein cross-linking"/>
    <property type="evidence" value="ECO:0007669"/>
    <property type="project" value="TreeGrafter"/>
</dbReference>
<accession>A0A1G1Y0P9</accession>
<evidence type="ECO:0000256" key="11">
    <source>
        <dbReference type="SAM" id="SignalP"/>
    </source>
</evidence>
<keyword evidence="6" id="KW-0106">Calcium</keyword>
<comment type="subcellular location">
    <subcellularLocation>
        <location evidence="1">Secreted</location>
    </subcellularLocation>
</comment>
<dbReference type="Gene3D" id="4.10.1080.10">
    <property type="entry name" value="TSP type-3 repeat"/>
    <property type="match status" value="1"/>
</dbReference>
<evidence type="ECO:0000313" key="14">
    <source>
        <dbReference type="Proteomes" id="UP000176241"/>
    </source>
</evidence>
<dbReference type="GO" id="GO:0008360">
    <property type="term" value="P:regulation of cell shape"/>
    <property type="evidence" value="ECO:0007669"/>
    <property type="project" value="UniProtKB-UniRule"/>
</dbReference>
<dbReference type="PROSITE" id="PS52029">
    <property type="entry name" value="LD_TPASE"/>
    <property type="match status" value="1"/>
</dbReference>
<dbReference type="GO" id="GO:0005509">
    <property type="term" value="F:calcium ion binding"/>
    <property type="evidence" value="ECO:0007669"/>
    <property type="project" value="InterPro"/>
</dbReference>
<evidence type="ECO:0000256" key="10">
    <source>
        <dbReference type="PROSITE-ProRule" id="PRU01373"/>
    </source>
</evidence>
<dbReference type="CDD" id="cd16913">
    <property type="entry name" value="YkuD_like"/>
    <property type="match status" value="1"/>
</dbReference>
<dbReference type="GO" id="GO:0016740">
    <property type="term" value="F:transferase activity"/>
    <property type="evidence" value="ECO:0007669"/>
    <property type="project" value="UniProtKB-KW"/>
</dbReference>
<sequence>MKIFFSILLIILLFPIGAKAVCDCLSNDFDLMDTDNDGLNDSQELYFYYTSRESADSDGDGYDDRTELINGYSPHFTNKARLIDYDQDRDGLNDGYELALKTDLRNSDSDEDGHSDGLEFTNGYDPANKEAVKLEKRIEVNLTAQRLRYFLGPVKINEFTVSSGKAVTPTPSGEFTIEKKSERAWSEMAGLWMPWWMSFNGVYAIHELPEWPDGTKEGTNHLGVPVSHGCIRLGIGPAKLLYDWTPIGTKLIVSR</sequence>
<gene>
    <name evidence="13" type="ORF">A2731_04230</name>
</gene>
<evidence type="ECO:0000256" key="7">
    <source>
        <dbReference type="ARBA" id="ARBA00022960"/>
    </source>
</evidence>
<dbReference type="Gene3D" id="2.40.440.10">
    <property type="entry name" value="L,D-transpeptidase catalytic domain-like"/>
    <property type="match status" value="1"/>
</dbReference>
<evidence type="ECO:0000256" key="6">
    <source>
        <dbReference type="ARBA" id="ARBA00022837"/>
    </source>
</evidence>
<dbReference type="InterPro" id="IPR038063">
    <property type="entry name" value="Transpep_catalytic_dom"/>
</dbReference>
<dbReference type="PANTHER" id="PTHR30582">
    <property type="entry name" value="L,D-TRANSPEPTIDASE"/>
    <property type="match status" value="1"/>
</dbReference>
<feature type="chain" id="PRO_5009581444" description="L,D-TPase catalytic domain-containing protein" evidence="11">
    <location>
        <begin position="21"/>
        <end position="255"/>
    </location>
</feature>
<feature type="active site" description="Nucleophile" evidence="10">
    <location>
        <position position="230"/>
    </location>
</feature>
<dbReference type="GO" id="GO:0071972">
    <property type="term" value="F:peptidoglycan L,D-transpeptidase activity"/>
    <property type="evidence" value="ECO:0007669"/>
    <property type="project" value="TreeGrafter"/>
</dbReference>
<dbReference type="GO" id="GO:0005576">
    <property type="term" value="C:extracellular region"/>
    <property type="evidence" value="ECO:0007669"/>
    <property type="project" value="TreeGrafter"/>
</dbReference>
<keyword evidence="7 10" id="KW-0133">Cell shape</keyword>
<name>A0A1G1Y0P9_9BACT</name>
<evidence type="ECO:0000256" key="9">
    <source>
        <dbReference type="ARBA" id="ARBA00023316"/>
    </source>
</evidence>
<reference evidence="13 14" key="1">
    <citation type="journal article" date="2016" name="Nat. Commun.">
        <title>Thousands of microbial genomes shed light on interconnected biogeochemical processes in an aquifer system.</title>
        <authorList>
            <person name="Anantharaman K."/>
            <person name="Brown C.T."/>
            <person name="Hug L.A."/>
            <person name="Sharon I."/>
            <person name="Castelle C.J."/>
            <person name="Probst A.J."/>
            <person name="Thomas B.C."/>
            <person name="Singh A."/>
            <person name="Wilkins M.J."/>
            <person name="Karaoz U."/>
            <person name="Brodie E.L."/>
            <person name="Williams K.H."/>
            <person name="Hubbard S.S."/>
            <person name="Banfield J.F."/>
        </authorList>
    </citation>
    <scope>NUCLEOTIDE SEQUENCE [LARGE SCALE GENOMIC DNA]</scope>
</reference>
<keyword evidence="5 11" id="KW-0732">Signal</keyword>
<dbReference type="GO" id="GO:0071555">
    <property type="term" value="P:cell wall organization"/>
    <property type="evidence" value="ECO:0007669"/>
    <property type="project" value="UniProtKB-UniRule"/>
</dbReference>
<feature type="signal peptide" evidence="11">
    <location>
        <begin position="1"/>
        <end position="20"/>
    </location>
</feature>
<comment type="caution">
    <text evidence="13">The sequence shown here is derived from an EMBL/GenBank/DDBJ whole genome shotgun (WGS) entry which is preliminary data.</text>
</comment>
<dbReference type="AlphaFoldDB" id="A0A1G1Y0P9"/>
<dbReference type="SUPFAM" id="SSF103647">
    <property type="entry name" value="TSP type-3 repeat"/>
    <property type="match status" value="1"/>
</dbReference>
<dbReference type="InterPro" id="IPR028974">
    <property type="entry name" value="TSP_type-3_rpt"/>
</dbReference>
<dbReference type="STRING" id="1797533.A2731_04230"/>
<comment type="pathway">
    <text evidence="2 10">Cell wall biogenesis; peptidoglycan biosynthesis.</text>
</comment>
<organism evidence="13 14">
    <name type="scientific">Candidatus Buchananbacteria bacterium RIFCSPHIGHO2_01_FULL_39_8</name>
    <dbReference type="NCBI Taxonomy" id="1797533"/>
    <lineage>
        <taxon>Bacteria</taxon>
        <taxon>Candidatus Buchananiibacteriota</taxon>
    </lineage>
</organism>
<dbReference type="PANTHER" id="PTHR30582:SF2">
    <property type="entry name" value="L,D-TRANSPEPTIDASE YCIB-RELATED"/>
    <property type="match status" value="1"/>
</dbReference>
<dbReference type="InterPro" id="IPR059100">
    <property type="entry name" value="TSP3_bac"/>
</dbReference>
<dbReference type="Pfam" id="PF03734">
    <property type="entry name" value="YkuD"/>
    <property type="match status" value="1"/>
</dbReference>
<evidence type="ECO:0000313" key="13">
    <source>
        <dbReference type="EMBL" id="OGY45933.1"/>
    </source>
</evidence>
<dbReference type="Proteomes" id="UP000176241">
    <property type="component" value="Unassembled WGS sequence"/>
</dbReference>
<evidence type="ECO:0000256" key="4">
    <source>
        <dbReference type="ARBA" id="ARBA00022679"/>
    </source>
</evidence>
<evidence type="ECO:0000256" key="3">
    <source>
        <dbReference type="ARBA" id="ARBA00022525"/>
    </source>
</evidence>
<evidence type="ECO:0000256" key="8">
    <source>
        <dbReference type="ARBA" id="ARBA00022984"/>
    </source>
</evidence>
<dbReference type="Pfam" id="PF18884">
    <property type="entry name" value="TSP3_bac"/>
    <property type="match status" value="3"/>
</dbReference>
<keyword evidence="4" id="KW-0808">Transferase</keyword>
<feature type="active site" description="Proton donor/acceptor" evidence="10">
    <location>
        <position position="206"/>
    </location>
</feature>
<proteinExistence type="predicted"/>
<dbReference type="EMBL" id="MHIC01000007">
    <property type="protein sequence ID" value="OGY45933.1"/>
    <property type="molecule type" value="Genomic_DNA"/>
</dbReference>
<evidence type="ECO:0000256" key="5">
    <source>
        <dbReference type="ARBA" id="ARBA00022729"/>
    </source>
</evidence>
<dbReference type="SUPFAM" id="SSF141523">
    <property type="entry name" value="L,D-transpeptidase catalytic domain-like"/>
    <property type="match status" value="1"/>
</dbReference>